<keyword evidence="5" id="KW-0597">Phosphoprotein</keyword>
<dbReference type="Gene3D" id="3.40.50.1000">
    <property type="entry name" value="HAD superfamily/HAD-like"/>
    <property type="match status" value="1"/>
</dbReference>
<dbReference type="InterPro" id="IPR036163">
    <property type="entry name" value="HMA_dom_sf"/>
</dbReference>
<evidence type="ECO:0000256" key="6">
    <source>
        <dbReference type="ARBA" id="ARBA00022692"/>
    </source>
</evidence>
<feature type="transmembrane region" description="Helical" evidence="13">
    <location>
        <begin position="430"/>
        <end position="450"/>
    </location>
</feature>
<dbReference type="SUPFAM" id="SSF81653">
    <property type="entry name" value="Calcium ATPase, transduction domain A"/>
    <property type="match status" value="1"/>
</dbReference>
<keyword evidence="9" id="KW-1278">Translocase</keyword>
<feature type="transmembrane region" description="Helical" evidence="13">
    <location>
        <begin position="456"/>
        <end position="476"/>
    </location>
</feature>
<reference evidence="16" key="1">
    <citation type="journal article" date="2019" name="Int. J. Syst. Evol. Microbiol.">
        <title>The Global Catalogue of Microorganisms (GCM) 10K type strain sequencing project: providing services to taxonomists for standard genome sequencing and annotation.</title>
        <authorList>
            <consortium name="The Broad Institute Genomics Platform"/>
            <consortium name="The Broad Institute Genome Sequencing Center for Infectious Disease"/>
            <person name="Wu L."/>
            <person name="Ma J."/>
        </authorList>
    </citation>
    <scope>NUCLEOTIDE SEQUENCE [LARGE SCALE GENOMIC DNA]</scope>
    <source>
        <strain evidence="16">CGMCC 4.7393</strain>
    </source>
</reference>
<dbReference type="Pfam" id="PF00122">
    <property type="entry name" value="E1-E2_ATPase"/>
    <property type="match status" value="1"/>
</dbReference>
<feature type="transmembrane region" description="Helical" evidence="13">
    <location>
        <begin position="278"/>
        <end position="296"/>
    </location>
</feature>
<comment type="similarity">
    <text evidence="2">Belongs to the cation transport ATPase (P-type) (TC 3.A.3) family. Type IB subfamily.</text>
</comment>
<evidence type="ECO:0000256" key="3">
    <source>
        <dbReference type="ARBA" id="ARBA00022448"/>
    </source>
</evidence>
<evidence type="ECO:0000256" key="12">
    <source>
        <dbReference type="ARBA" id="ARBA00023136"/>
    </source>
</evidence>
<dbReference type="Gene3D" id="3.30.70.100">
    <property type="match status" value="1"/>
</dbReference>
<sequence length="814" mass="89711">MRESASTLVDEKEHCYHCGDECDSTPLYSDEKAFCCTGCQAVYELLYANNLCTYYNLEAGEKPGVTVKSEEVQANQFTYLDEPATQNQLLTFQSETLHKVLFQIPGMHCSSCIWLLENLFKLDNGVIESRVNFPRKEISVSFHPQKTKLSNIVTLLHKIGYGPTLNLSDLTGKKKKRDYSINLKLGLAGFCFGNTMLLAFPDYFAFGEEVKQEFGHFFGYVSIALALPVLLYSARGFFESAWQGLKQKHVNLDTPISVGLAALFLVSLWDIISGKGPCYLDSFTGLVFFMLIGKYVQKTTYDALAFDRDYKAYFPISVTVLEKGQEKITAVKDLTPSKRIRIRNHELVPADAILLRGSAFIDYSFVSGESVPVPKVAGEIIYAGGRQVGESIELEVIKDVSQSYLTQLWNNEVFQKEKSYFGVGTYADKVGGWFISVTLLIALGALVYWVPRETDMAIKAFTSVLVIACPCALSLSTPFTLSNALKIFGGQKFYLKNGDVAETLAKADTIVFDKTGTLTESTQTDITYQGNELDDYNKSLVRSVLQHSTHPLSQGLYSFLTQKVRPGSEYGEVAGQGVQGKVEGVLVKIGSSSFAGSAQLMVGASSLATRVYVSIGDEYNGVFTFSNHYREGLEQLVKELKQQGKKLAVLSGDNDAERTNLQRIFGYEADLRFHQSPADKLAYIEQLKKAGHKVIMVGDGLNDAGALQMSDAGISITNSVNGFTPGCDAILDSGSFTNFAKFLHFSRRSMNVILGAFIVSFFYNVIGLTLAVMGKFTPVISAILMPISTVSVVLCSVLGVRFVAYQMGLFKTKK</sequence>
<evidence type="ECO:0000256" key="11">
    <source>
        <dbReference type="ARBA" id="ARBA00023065"/>
    </source>
</evidence>
<dbReference type="InterPro" id="IPR001757">
    <property type="entry name" value="P_typ_ATPase"/>
</dbReference>
<dbReference type="PROSITE" id="PS50846">
    <property type="entry name" value="HMA_2"/>
    <property type="match status" value="1"/>
</dbReference>
<keyword evidence="16" id="KW-1185">Reference proteome</keyword>
<dbReference type="InterPro" id="IPR006121">
    <property type="entry name" value="HMA_dom"/>
</dbReference>
<evidence type="ECO:0000256" key="2">
    <source>
        <dbReference type="ARBA" id="ARBA00006024"/>
    </source>
</evidence>
<dbReference type="InterPro" id="IPR023299">
    <property type="entry name" value="ATPase_P-typ_cyto_dom_N"/>
</dbReference>
<comment type="caution">
    <text evidence="15">The sequence shown here is derived from an EMBL/GenBank/DDBJ whole genome shotgun (WGS) entry which is preliminary data.</text>
</comment>
<dbReference type="InterPro" id="IPR036412">
    <property type="entry name" value="HAD-like_sf"/>
</dbReference>
<feature type="transmembrane region" description="Helical" evidence="13">
    <location>
        <begin position="779"/>
        <end position="804"/>
    </location>
</feature>
<feature type="transmembrane region" description="Helical" evidence="13">
    <location>
        <begin position="183"/>
        <end position="205"/>
    </location>
</feature>
<dbReference type="NCBIfam" id="TIGR01494">
    <property type="entry name" value="ATPase_P-type"/>
    <property type="match status" value="1"/>
</dbReference>
<dbReference type="SUPFAM" id="SSF55008">
    <property type="entry name" value="HMA, heavy metal-associated domain"/>
    <property type="match status" value="1"/>
</dbReference>
<evidence type="ECO:0000256" key="1">
    <source>
        <dbReference type="ARBA" id="ARBA00004651"/>
    </source>
</evidence>
<accession>A0ABW2DS87</accession>
<dbReference type="InterPro" id="IPR008250">
    <property type="entry name" value="ATPase_P-typ_transduc_dom_A_sf"/>
</dbReference>
<comment type="subcellular location">
    <subcellularLocation>
        <location evidence="1">Cell membrane</location>
        <topology evidence="1">Multi-pass membrane protein</topology>
    </subcellularLocation>
</comment>
<feature type="domain" description="HMA" evidence="14">
    <location>
        <begin position="98"/>
        <end position="164"/>
    </location>
</feature>
<dbReference type="Pfam" id="PF00702">
    <property type="entry name" value="Hydrolase"/>
    <property type="match status" value="1"/>
</dbReference>
<keyword evidence="8" id="KW-0460">Magnesium</keyword>
<dbReference type="PANTHER" id="PTHR43520:SF5">
    <property type="entry name" value="CATION-TRANSPORTING P-TYPE ATPASE-RELATED"/>
    <property type="match status" value="1"/>
</dbReference>
<evidence type="ECO:0000256" key="10">
    <source>
        <dbReference type="ARBA" id="ARBA00022989"/>
    </source>
</evidence>
<evidence type="ECO:0000256" key="9">
    <source>
        <dbReference type="ARBA" id="ARBA00022967"/>
    </source>
</evidence>
<keyword evidence="3" id="KW-0813">Transport</keyword>
<evidence type="ECO:0000259" key="14">
    <source>
        <dbReference type="PROSITE" id="PS50846"/>
    </source>
</evidence>
<feature type="transmembrane region" description="Helical" evidence="13">
    <location>
        <begin position="217"/>
        <end position="238"/>
    </location>
</feature>
<dbReference type="Gene3D" id="2.70.150.10">
    <property type="entry name" value="Calcium-transporting ATPase, cytoplasmic transduction domain A"/>
    <property type="match status" value="1"/>
</dbReference>
<keyword evidence="7" id="KW-0479">Metal-binding</keyword>
<dbReference type="EMBL" id="JBHSYQ010000016">
    <property type="protein sequence ID" value="MFC6999930.1"/>
    <property type="molecule type" value="Genomic_DNA"/>
</dbReference>
<dbReference type="Pfam" id="PF12156">
    <property type="entry name" value="ATPase-cat_bd"/>
    <property type="match status" value="1"/>
</dbReference>
<dbReference type="SUPFAM" id="SSF56784">
    <property type="entry name" value="HAD-like"/>
    <property type="match status" value="1"/>
</dbReference>
<protein>
    <submittedName>
        <fullName evidence="15">Heavy metal translocating P-type ATPase</fullName>
    </submittedName>
</protein>
<keyword evidence="10 13" id="KW-1133">Transmembrane helix</keyword>
<evidence type="ECO:0000256" key="7">
    <source>
        <dbReference type="ARBA" id="ARBA00022723"/>
    </source>
</evidence>
<keyword evidence="6 13" id="KW-0812">Transmembrane</keyword>
<dbReference type="PROSITE" id="PS00154">
    <property type="entry name" value="ATPASE_E1_E2"/>
    <property type="match status" value="1"/>
</dbReference>
<dbReference type="Gene3D" id="3.40.1110.10">
    <property type="entry name" value="Calcium-transporting ATPase, cytoplasmic domain N"/>
    <property type="match status" value="1"/>
</dbReference>
<dbReference type="Proteomes" id="UP001596405">
    <property type="component" value="Unassembled WGS sequence"/>
</dbReference>
<dbReference type="InterPro" id="IPR023298">
    <property type="entry name" value="ATPase_P-typ_TM_dom_sf"/>
</dbReference>
<dbReference type="Gene3D" id="1.20.1110.10">
    <property type="entry name" value="Calcium-transporting ATPase, transmembrane domain"/>
    <property type="match status" value="1"/>
</dbReference>
<evidence type="ECO:0000256" key="8">
    <source>
        <dbReference type="ARBA" id="ARBA00022842"/>
    </source>
</evidence>
<evidence type="ECO:0000313" key="15">
    <source>
        <dbReference type="EMBL" id="MFC6999930.1"/>
    </source>
</evidence>
<keyword evidence="11" id="KW-0406">Ion transport</keyword>
<dbReference type="PRINTS" id="PR00943">
    <property type="entry name" value="CUATPASE"/>
</dbReference>
<evidence type="ECO:0000256" key="5">
    <source>
        <dbReference type="ARBA" id="ARBA00022553"/>
    </source>
</evidence>
<dbReference type="SUPFAM" id="SSF81665">
    <property type="entry name" value="Calcium ATPase, transmembrane domain M"/>
    <property type="match status" value="1"/>
</dbReference>
<dbReference type="InterPro" id="IPR059000">
    <property type="entry name" value="ATPase_P-type_domA"/>
</dbReference>
<dbReference type="PRINTS" id="PR00119">
    <property type="entry name" value="CATATPASE"/>
</dbReference>
<name>A0ABW2DS87_9BACT</name>
<dbReference type="InterPro" id="IPR021993">
    <property type="entry name" value="ATPase-cat-bd"/>
</dbReference>
<feature type="transmembrane region" description="Helical" evidence="13">
    <location>
        <begin position="752"/>
        <end position="773"/>
    </location>
</feature>
<dbReference type="RefSeq" id="WP_066622081.1">
    <property type="nucleotide sequence ID" value="NZ_JBHSYQ010000016.1"/>
</dbReference>
<evidence type="ECO:0000256" key="4">
    <source>
        <dbReference type="ARBA" id="ARBA00022475"/>
    </source>
</evidence>
<dbReference type="PANTHER" id="PTHR43520">
    <property type="entry name" value="ATP7, ISOFORM B"/>
    <property type="match status" value="1"/>
</dbReference>
<dbReference type="InterPro" id="IPR018303">
    <property type="entry name" value="ATPase_P-typ_P_site"/>
</dbReference>
<keyword evidence="12 13" id="KW-0472">Membrane</keyword>
<evidence type="ECO:0000256" key="13">
    <source>
        <dbReference type="SAM" id="Phobius"/>
    </source>
</evidence>
<proteinExistence type="inferred from homology"/>
<evidence type="ECO:0000313" key="16">
    <source>
        <dbReference type="Proteomes" id="UP001596405"/>
    </source>
</evidence>
<organism evidence="15 16">
    <name type="scientific">Rufibacter roseus</name>
    <dbReference type="NCBI Taxonomy" id="1567108"/>
    <lineage>
        <taxon>Bacteria</taxon>
        <taxon>Pseudomonadati</taxon>
        <taxon>Bacteroidota</taxon>
        <taxon>Cytophagia</taxon>
        <taxon>Cytophagales</taxon>
        <taxon>Hymenobacteraceae</taxon>
        <taxon>Rufibacter</taxon>
    </lineage>
</organism>
<gene>
    <name evidence="15" type="ORF">ACFQHR_20005</name>
</gene>
<keyword evidence="4" id="KW-1003">Cell membrane</keyword>
<dbReference type="CDD" id="cd00371">
    <property type="entry name" value="HMA"/>
    <property type="match status" value="1"/>
</dbReference>
<dbReference type="InterPro" id="IPR023214">
    <property type="entry name" value="HAD_sf"/>
</dbReference>
<dbReference type="Pfam" id="PF00403">
    <property type="entry name" value="HMA"/>
    <property type="match status" value="1"/>
</dbReference>
<feature type="transmembrane region" description="Helical" evidence="13">
    <location>
        <begin position="250"/>
        <end position="272"/>
    </location>
</feature>